<dbReference type="OrthoDB" id="205182at2759"/>
<organism evidence="12 13">
    <name type="scientific">Ectocarpus siliculosus</name>
    <name type="common">Brown alga</name>
    <name type="synonym">Conferva siliculosa</name>
    <dbReference type="NCBI Taxonomy" id="2880"/>
    <lineage>
        <taxon>Eukaryota</taxon>
        <taxon>Sar</taxon>
        <taxon>Stramenopiles</taxon>
        <taxon>Ochrophyta</taxon>
        <taxon>PX clade</taxon>
        <taxon>Phaeophyceae</taxon>
        <taxon>Ectocarpales</taxon>
        <taxon>Ectocarpaceae</taxon>
        <taxon>Ectocarpus</taxon>
    </lineage>
</organism>
<dbReference type="PANTHER" id="PTHR27004:SF203">
    <property type="entry name" value="LEUCINE-RICH REPEAT-CONTAINING N-TERMINAL PLANT-TYPE DOMAIN-CONTAINING PROTEIN"/>
    <property type="match status" value="1"/>
</dbReference>
<dbReference type="InParanoid" id="D8LGC1"/>
<dbReference type="Proteomes" id="UP000002630">
    <property type="component" value="Linkage Group LG16"/>
</dbReference>
<evidence type="ECO:0000313" key="13">
    <source>
        <dbReference type="Proteomes" id="UP000002630"/>
    </source>
</evidence>
<accession>D8LGC1</accession>
<keyword evidence="3" id="KW-1003">Cell membrane</keyword>
<evidence type="ECO:0000256" key="4">
    <source>
        <dbReference type="ARBA" id="ARBA00022614"/>
    </source>
</evidence>
<dbReference type="InterPro" id="IPR032675">
    <property type="entry name" value="LRR_dom_sf"/>
</dbReference>
<protein>
    <submittedName>
        <fullName evidence="12">Hypothetical leucine rich repeat protein</fullName>
    </submittedName>
</protein>
<name>D8LGC1_ECTSI</name>
<dbReference type="SUPFAM" id="SSF52058">
    <property type="entry name" value="L domain-like"/>
    <property type="match status" value="1"/>
</dbReference>
<keyword evidence="4" id="KW-0433">Leucine-rich repeat</keyword>
<dbReference type="STRING" id="2880.D8LGC1"/>
<evidence type="ECO:0000256" key="7">
    <source>
        <dbReference type="ARBA" id="ARBA00022989"/>
    </source>
</evidence>
<keyword evidence="5" id="KW-0812">Transmembrane</keyword>
<comment type="subcellular location">
    <subcellularLocation>
        <location evidence="1">Cell membrane</location>
    </subcellularLocation>
    <subcellularLocation>
        <location evidence="11">Endomembrane system</location>
        <topology evidence="11">Single-pass membrane protein</topology>
    </subcellularLocation>
    <subcellularLocation>
        <location evidence="2">Membrane</location>
        <topology evidence="2">Single-pass type I membrane protein</topology>
    </subcellularLocation>
</comment>
<evidence type="ECO:0000256" key="11">
    <source>
        <dbReference type="ARBA" id="ARBA00037847"/>
    </source>
</evidence>
<dbReference type="PANTHER" id="PTHR27004">
    <property type="entry name" value="RECEPTOR-LIKE PROTEIN 12 ISOFORM X1"/>
    <property type="match status" value="1"/>
</dbReference>
<keyword evidence="6" id="KW-0677">Repeat</keyword>
<dbReference type="EMBL" id="FN648180">
    <property type="protein sequence ID" value="CBN79020.1"/>
    <property type="molecule type" value="Genomic_DNA"/>
</dbReference>
<keyword evidence="13" id="KW-1185">Reference proteome</keyword>
<evidence type="ECO:0000313" key="12">
    <source>
        <dbReference type="EMBL" id="CBN79020.1"/>
    </source>
</evidence>
<dbReference type="AlphaFoldDB" id="D8LGC1"/>
<evidence type="ECO:0000256" key="10">
    <source>
        <dbReference type="ARBA" id="ARBA00023180"/>
    </source>
</evidence>
<evidence type="ECO:0000256" key="3">
    <source>
        <dbReference type="ARBA" id="ARBA00022475"/>
    </source>
</evidence>
<keyword evidence="7" id="KW-1133">Transmembrane helix</keyword>
<evidence type="ECO:0000256" key="5">
    <source>
        <dbReference type="ARBA" id="ARBA00022692"/>
    </source>
</evidence>
<evidence type="ECO:0000256" key="8">
    <source>
        <dbReference type="ARBA" id="ARBA00023136"/>
    </source>
</evidence>
<dbReference type="GO" id="GO:0005886">
    <property type="term" value="C:plasma membrane"/>
    <property type="evidence" value="ECO:0007669"/>
    <property type="project" value="UniProtKB-SubCell"/>
</dbReference>
<evidence type="ECO:0000256" key="1">
    <source>
        <dbReference type="ARBA" id="ARBA00004236"/>
    </source>
</evidence>
<dbReference type="GO" id="GO:0012505">
    <property type="term" value="C:endomembrane system"/>
    <property type="evidence" value="ECO:0007669"/>
    <property type="project" value="UniProtKB-SubCell"/>
</dbReference>
<keyword evidence="9" id="KW-0675">Receptor</keyword>
<keyword evidence="10" id="KW-0325">Glycoprotein</keyword>
<evidence type="ECO:0000256" key="2">
    <source>
        <dbReference type="ARBA" id="ARBA00004479"/>
    </source>
</evidence>
<dbReference type="EMBL" id="FN649741">
    <property type="protein sequence ID" value="CBN79020.1"/>
    <property type="molecule type" value="Genomic_DNA"/>
</dbReference>
<dbReference type="InterPro" id="IPR001611">
    <property type="entry name" value="Leu-rich_rpt"/>
</dbReference>
<sequence>MPTPSETVTAELVLVQAERFQLGPIPPELGTLRKLNTLSFFRNQPTGHIPPQLGNLSALVQLNLRWNKLDGHIPPKLGNLSALEHLNLG</sequence>
<keyword evidence="8" id="KW-0472">Membrane</keyword>
<evidence type="ECO:0000256" key="6">
    <source>
        <dbReference type="ARBA" id="ARBA00022737"/>
    </source>
</evidence>
<dbReference type="Gene3D" id="3.80.10.10">
    <property type="entry name" value="Ribonuclease Inhibitor"/>
    <property type="match status" value="1"/>
</dbReference>
<reference evidence="12 13" key="1">
    <citation type="journal article" date="2010" name="Nature">
        <title>The Ectocarpus genome and the independent evolution of multicellularity in brown algae.</title>
        <authorList>
            <person name="Cock J.M."/>
            <person name="Sterck L."/>
            <person name="Rouze P."/>
            <person name="Scornet D."/>
            <person name="Allen A.E."/>
            <person name="Amoutzias G."/>
            <person name="Anthouard V."/>
            <person name="Artiguenave F."/>
            <person name="Aury J.M."/>
            <person name="Badger J.H."/>
            <person name="Beszteri B."/>
            <person name="Billiau K."/>
            <person name="Bonnet E."/>
            <person name="Bothwell J.H."/>
            <person name="Bowler C."/>
            <person name="Boyen C."/>
            <person name="Brownlee C."/>
            <person name="Carrano C.J."/>
            <person name="Charrier B."/>
            <person name="Cho G.Y."/>
            <person name="Coelho S.M."/>
            <person name="Collen J."/>
            <person name="Corre E."/>
            <person name="Da Silva C."/>
            <person name="Delage L."/>
            <person name="Delaroque N."/>
            <person name="Dittami S.M."/>
            <person name="Doulbeau S."/>
            <person name="Elias M."/>
            <person name="Farnham G."/>
            <person name="Gachon C.M."/>
            <person name="Gschloessl B."/>
            <person name="Heesch S."/>
            <person name="Jabbari K."/>
            <person name="Jubin C."/>
            <person name="Kawai H."/>
            <person name="Kimura K."/>
            <person name="Kloareg B."/>
            <person name="Kupper F.C."/>
            <person name="Lang D."/>
            <person name="Le Bail A."/>
            <person name="Leblanc C."/>
            <person name="Lerouge P."/>
            <person name="Lohr M."/>
            <person name="Lopez P.J."/>
            <person name="Martens C."/>
            <person name="Maumus F."/>
            <person name="Michel G."/>
            <person name="Miranda-Saavedra D."/>
            <person name="Morales J."/>
            <person name="Moreau H."/>
            <person name="Motomura T."/>
            <person name="Nagasato C."/>
            <person name="Napoli C.A."/>
            <person name="Nelson D.R."/>
            <person name="Nyvall-Collen P."/>
            <person name="Peters A.F."/>
            <person name="Pommier C."/>
            <person name="Potin P."/>
            <person name="Poulain J."/>
            <person name="Quesneville H."/>
            <person name="Read B."/>
            <person name="Rensing S.A."/>
            <person name="Ritter A."/>
            <person name="Rousvoal S."/>
            <person name="Samanta M."/>
            <person name="Samson G."/>
            <person name="Schroeder D.C."/>
            <person name="Segurens B."/>
            <person name="Strittmatter M."/>
            <person name="Tonon T."/>
            <person name="Tregear J.W."/>
            <person name="Valentin K."/>
            <person name="von Dassow P."/>
            <person name="Yamagishi T."/>
            <person name="Van de Peer Y."/>
            <person name="Wincker P."/>
        </authorList>
    </citation>
    <scope>NUCLEOTIDE SEQUENCE [LARGE SCALE GENOMIC DNA]</scope>
    <source>
        <strain evidence="13">Ec32 / CCAP1310/4</strain>
    </source>
</reference>
<dbReference type="FunFam" id="3.80.10.10:FF:000383">
    <property type="entry name" value="Leucine-rich repeat receptor protein kinase EMS1"/>
    <property type="match status" value="1"/>
</dbReference>
<gene>
    <name evidence="12" type="ORF">Esi_0165_0070</name>
</gene>
<proteinExistence type="predicted"/>
<evidence type="ECO:0000256" key="9">
    <source>
        <dbReference type="ARBA" id="ARBA00023170"/>
    </source>
</evidence>
<dbReference type="Pfam" id="PF00560">
    <property type="entry name" value="LRR_1"/>
    <property type="match status" value="1"/>
</dbReference>